<accession>A0A0A9H1A2</accession>
<sequence length="17" mass="1968">MNDKGRNETYRTSIPVS</sequence>
<dbReference type="AlphaFoldDB" id="A0A0A9H1A2"/>
<reference evidence="1" key="1">
    <citation type="submission" date="2014-09" db="EMBL/GenBank/DDBJ databases">
        <authorList>
            <person name="Magalhaes I.L.F."/>
            <person name="Oliveira U."/>
            <person name="Santos F.R."/>
            <person name="Vidigal T.H.D.A."/>
            <person name="Brescovit A.D."/>
            <person name="Santos A.J."/>
        </authorList>
    </citation>
    <scope>NUCLEOTIDE SEQUENCE</scope>
    <source>
        <tissue evidence="1">Shoot tissue taken approximately 20 cm above the soil surface</tissue>
    </source>
</reference>
<evidence type="ECO:0000313" key="1">
    <source>
        <dbReference type="EMBL" id="JAE29569.1"/>
    </source>
</evidence>
<dbReference type="EMBL" id="GBRH01168327">
    <property type="protein sequence ID" value="JAE29569.1"/>
    <property type="molecule type" value="Transcribed_RNA"/>
</dbReference>
<protein>
    <submittedName>
        <fullName evidence="1">Uncharacterized protein</fullName>
    </submittedName>
</protein>
<organism evidence="1">
    <name type="scientific">Arundo donax</name>
    <name type="common">Giant reed</name>
    <name type="synonym">Donax arundinaceus</name>
    <dbReference type="NCBI Taxonomy" id="35708"/>
    <lineage>
        <taxon>Eukaryota</taxon>
        <taxon>Viridiplantae</taxon>
        <taxon>Streptophyta</taxon>
        <taxon>Embryophyta</taxon>
        <taxon>Tracheophyta</taxon>
        <taxon>Spermatophyta</taxon>
        <taxon>Magnoliopsida</taxon>
        <taxon>Liliopsida</taxon>
        <taxon>Poales</taxon>
        <taxon>Poaceae</taxon>
        <taxon>PACMAD clade</taxon>
        <taxon>Arundinoideae</taxon>
        <taxon>Arundineae</taxon>
        <taxon>Arundo</taxon>
    </lineage>
</organism>
<reference evidence="1" key="2">
    <citation type="journal article" date="2015" name="Data Brief">
        <title>Shoot transcriptome of the giant reed, Arundo donax.</title>
        <authorList>
            <person name="Barrero R.A."/>
            <person name="Guerrero F.D."/>
            <person name="Moolhuijzen P."/>
            <person name="Goolsby J.A."/>
            <person name="Tidwell J."/>
            <person name="Bellgard S.E."/>
            <person name="Bellgard M.I."/>
        </authorList>
    </citation>
    <scope>NUCLEOTIDE SEQUENCE</scope>
    <source>
        <tissue evidence="1">Shoot tissue taken approximately 20 cm above the soil surface</tissue>
    </source>
</reference>
<name>A0A0A9H1A2_ARUDO</name>
<proteinExistence type="predicted"/>